<gene>
    <name evidence="2" type="ORF">KPH14_000891</name>
</gene>
<dbReference type="InterPro" id="IPR039537">
    <property type="entry name" value="Retrotran_Ty1/copia-like"/>
</dbReference>
<sequence length="149" mass="16903">MKKTMGCNVVNEHPLRLWHERLGHVNSKMVRETEKTGAVNGMKIKGTDDGFVCETCVLGKQSRKIHPFNKLERQMKTGEMIHSDVCGPVSVESPRGSRLAEQGATESVYRLCKDDLLHFEEPADHWLSRVFLPVSLEDESKEHGYQALQ</sequence>
<name>A0AAD9VI57_9HYME</name>
<evidence type="ECO:0000259" key="1">
    <source>
        <dbReference type="Pfam" id="PF13976"/>
    </source>
</evidence>
<evidence type="ECO:0000313" key="2">
    <source>
        <dbReference type="EMBL" id="KAK2575434.1"/>
    </source>
</evidence>
<dbReference type="EMBL" id="JAIFRP010004414">
    <property type="protein sequence ID" value="KAK2575434.1"/>
    <property type="molecule type" value="Genomic_DNA"/>
</dbReference>
<evidence type="ECO:0000313" key="3">
    <source>
        <dbReference type="Proteomes" id="UP001258017"/>
    </source>
</evidence>
<dbReference type="InterPro" id="IPR025724">
    <property type="entry name" value="GAG-pre-integrase_dom"/>
</dbReference>
<organism evidence="2 3">
    <name type="scientific">Odynerus spinipes</name>
    <dbReference type="NCBI Taxonomy" id="1348599"/>
    <lineage>
        <taxon>Eukaryota</taxon>
        <taxon>Metazoa</taxon>
        <taxon>Ecdysozoa</taxon>
        <taxon>Arthropoda</taxon>
        <taxon>Hexapoda</taxon>
        <taxon>Insecta</taxon>
        <taxon>Pterygota</taxon>
        <taxon>Neoptera</taxon>
        <taxon>Endopterygota</taxon>
        <taxon>Hymenoptera</taxon>
        <taxon>Apocrita</taxon>
        <taxon>Aculeata</taxon>
        <taxon>Vespoidea</taxon>
        <taxon>Vespidae</taxon>
        <taxon>Eumeninae</taxon>
        <taxon>Odynerus</taxon>
    </lineage>
</organism>
<accession>A0AAD9VI57</accession>
<dbReference type="Proteomes" id="UP001258017">
    <property type="component" value="Unassembled WGS sequence"/>
</dbReference>
<dbReference type="PANTHER" id="PTHR42648:SF28">
    <property type="entry name" value="TRANSPOSON-ENCODED PROTEIN WITH RIBONUCLEASE H-LIKE AND RETROVIRUS ZINC FINGER-LIKE DOMAINS"/>
    <property type="match status" value="1"/>
</dbReference>
<dbReference type="Pfam" id="PF13976">
    <property type="entry name" value="gag_pre-integrs"/>
    <property type="match status" value="1"/>
</dbReference>
<dbReference type="PANTHER" id="PTHR42648">
    <property type="entry name" value="TRANSPOSASE, PUTATIVE-RELATED"/>
    <property type="match status" value="1"/>
</dbReference>
<feature type="domain" description="GAG-pre-integrase" evidence="1">
    <location>
        <begin position="11"/>
        <end position="61"/>
    </location>
</feature>
<reference evidence="2" key="2">
    <citation type="journal article" date="2023" name="Commun. Biol.">
        <title>Intrasexual cuticular hydrocarbon dimorphism in a wasp sheds light on hydrocarbon biosynthesis genes in Hymenoptera.</title>
        <authorList>
            <person name="Moris V.C."/>
            <person name="Podsiadlowski L."/>
            <person name="Martin S."/>
            <person name="Oeyen J.P."/>
            <person name="Donath A."/>
            <person name="Petersen M."/>
            <person name="Wilbrandt J."/>
            <person name="Misof B."/>
            <person name="Liedtke D."/>
            <person name="Thamm M."/>
            <person name="Scheiner R."/>
            <person name="Schmitt T."/>
            <person name="Niehuis O."/>
        </authorList>
    </citation>
    <scope>NUCLEOTIDE SEQUENCE</scope>
    <source>
        <strain evidence="2">GBR_01_08_01A</strain>
    </source>
</reference>
<proteinExistence type="predicted"/>
<dbReference type="AlphaFoldDB" id="A0AAD9VI57"/>
<comment type="caution">
    <text evidence="2">The sequence shown here is derived from an EMBL/GenBank/DDBJ whole genome shotgun (WGS) entry which is preliminary data.</text>
</comment>
<protein>
    <recommendedName>
        <fullName evidence="1">GAG-pre-integrase domain-containing protein</fullName>
    </recommendedName>
</protein>
<keyword evidence="3" id="KW-1185">Reference proteome</keyword>
<reference evidence="2" key="1">
    <citation type="submission" date="2021-08" db="EMBL/GenBank/DDBJ databases">
        <authorList>
            <person name="Misof B."/>
            <person name="Oliver O."/>
            <person name="Podsiadlowski L."/>
            <person name="Donath A."/>
            <person name="Peters R."/>
            <person name="Mayer C."/>
            <person name="Rust J."/>
            <person name="Gunkel S."/>
            <person name="Lesny P."/>
            <person name="Martin S."/>
            <person name="Oeyen J.P."/>
            <person name="Petersen M."/>
            <person name="Panagiotis P."/>
            <person name="Wilbrandt J."/>
            <person name="Tanja T."/>
        </authorList>
    </citation>
    <scope>NUCLEOTIDE SEQUENCE</scope>
    <source>
        <strain evidence="2">GBR_01_08_01A</strain>
        <tissue evidence="2">Thorax + abdomen</tissue>
    </source>
</reference>